<dbReference type="Proteomes" id="UP001306508">
    <property type="component" value="Unassembled WGS sequence"/>
</dbReference>
<evidence type="ECO:0000259" key="1">
    <source>
        <dbReference type="Pfam" id="PF12146"/>
    </source>
</evidence>
<evidence type="ECO:0000313" key="2">
    <source>
        <dbReference type="EMBL" id="KAK5773883.1"/>
    </source>
</evidence>
<dbReference type="AlphaFoldDB" id="A0AAN7WKB3"/>
<gene>
    <name evidence="2" type="ORF">RI543_004781</name>
</gene>
<dbReference type="InterPro" id="IPR022742">
    <property type="entry name" value="Hydrolase_4"/>
</dbReference>
<organism evidence="2 3">
    <name type="scientific">Arxiozyma heterogenica</name>
    <dbReference type="NCBI Taxonomy" id="278026"/>
    <lineage>
        <taxon>Eukaryota</taxon>
        <taxon>Fungi</taxon>
        <taxon>Dikarya</taxon>
        <taxon>Ascomycota</taxon>
        <taxon>Saccharomycotina</taxon>
        <taxon>Saccharomycetes</taxon>
        <taxon>Saccharomycetales</taxon>
        <taxon>Saccharomycetaceae</taxon>
        <taxon>Arxiozyma</taxon>
    </lineage>
</organism>
<evidence type="ECO:0000313" key="3">
    <source>
        <dbReference type="Proteomes" id="UP001306508"/>
    </source>
</evidence>
<reference evidence="3" key="1">
    <citation type="submission" date="2023-07" db="EMBL/GenBank/DDBJ databases">
        <title>A draft genome of Kazachstania heterogenica Y-27499.</title>
        <authorList>
            <person name="Donic C."/>
            <person name="Kralova J.S."/>
            <person name="Fidel L."/>
            <person name="Ben-Dor S."/>
            <person name="Jung S."/>
        </authorList>
    </citation>
    <scope>NUCLEOTIDE SEQUENCE [LARGE SCALE GENOMIC DNA]</scope>
    <source>
        <strain evidence="3">Y27499</strain>
    </source>
</reference>
<dbReference type="InterPro" id="IPR051044">
    <property type="entry name" value="MAG_DAG_Lipase"/>
</dbReference>
<keyword evidence="3" id="KW-1185">Reference proteome</keyword>
<comment type="caution">
    <text evidence="2">The sequence shown here is derived from an EMBL/GenBank/DDBJ whole genome shotgun (WGS) entry which is preliminary data.</text>
</comment>
<dbReference type="InterPro" id="IPR029058">
    <property type="entry name" value="AB_hydrolase_fold"/>
</dbReference>
<proteinExistence type="predicted"/>
<accession>A0AAN7WKB3</accession>
<protein>
    <recommendedName>
        <fullName evidence="1">Serine aminopeptidase S33 domain-containing protein</fullName>
    </recommendedName>
</protein>
<dbReference type="SUPFAM" id="SSF53474">
    <property type="entry name" value="alpha/beta-Hydrolases"/>
    <property type="match status" value="1"/>
</dbReference>
<sequence length="313" mass="36098">MSPKYPYPYKLKTSEPQLQYEKFNGANFGYMLWNVPDGVERLGRVLLVHGFGEYTKIQYRLMDNLALHGFESFIFDQRGAGVTTIDGVKNSKGVTNEYHTFNDLNHFIELNLKQCKDLNIPLFMWGHSMGGGIILNYSCHGKFKSDISGYIASAPLIILHPHTRPNKITLLLSPMLAKWFSNTVIDTGLDLDGITSDPEYRKFLANDKPMSVPLYGSFRQIYDFMQRGKFLYQNKDNYIQKNCPKDVPVVIFHGKDDIINDPKGSKHFIDNCPAEDKLLKLYPKMRHSIFSLETDENFDVVFTDLLHWLKEHI</sequence>
<dbReference type="EMBL" id="JAWIZZ010000061">
    <property type="protein sequence ID" value="KAK5773883.1"/>
    <property type="molecule type" value="Genomic_DNA"/>
</dbReference>
<feature type="domain" description="Serine aminopeptidase S33" evidence="1">
    <location>
        <begin position="43"/>
        <end position="293"/>
    </location>
</feature>
<dbReference type="Gene3D" id="3.40.50.1820">
    <property type="entry name" value="alpha/beta hydrolase"/>
    <property type="match status" value="1"/>
</dbReference>
<dbReference type="PANTHER" id="PTHR11614">
    <property type="entry name" value="PHOSPHOLIPASE-RELATED"/>
    <property type="match status" value="1"/>
</dbReference>
<dbReference type="Pfam" id="PF12146">
    <property type="entry name" value="Hydrolase_4"/>
    <property type="match status" value="1"/>
</dbReference>
<name>A0AAN7WKB3_9SACH</name>